<dbReference type="Gene3D" id="1.10.10.10">
    <property type="entry name" value="Winged helix-like DNA-binding domain superfamily/Winged helix DNA-binding domain"/>
    <property type="match status" value="1"/>
</dbReference>
<evidence type="ECO:0000313" key="7">
    <source>
        <dbReference type="EMBL" id="MDW8802141.1"/>
    </source>
</evidence>
<dbReference type="EMBL" id="JARUJP010000016">
    <property type="protein sequence ID" value="MDW8802141.1"/>
    <property type="molecule type" value="Genomic_DNA"/>
</dbReference>
<dbReference type="SUPFAM" id="SSF88659">
    <property type="entry name" value="Sigma3 and sigma4 domains of RNA polymerase sigma factors"/>
    <property type="match status" value="1"/>
</dbReference>
<keyword evidence="2" id="KW-0731">Sigma factor</keyword>
<dbReference type="Proteomes" id="UP001281656">
    <property type="component" value="Unassembled WGS sequence"/>
</dbReference>
<dbReference type="CDD" id="cd06171">
    <property type="entry name" value="Sigma70_r4"/>
    <property type="match status" value="1"/>
</dbReference>
<dbReference type="Pfam" id="PF04545">
    <property type="entry name" value="Sigma70_r4"/>
    <property type="match status" value="1"/>
</dbReference>
<dbReference type="SUPFAM" id="SSF88946">
    <property type="entry name" value="Sigma2 domain of RNA polymerase sigma factors"/>
    <property type="match status" value="1"/>
</dbReference>
<comment type="caution">
    <text evidence="7">The sequence shown here is derived from an EMBL/GenBank/DDBJ whole genome shotgun (WGS) entry which is preliminary data.</text>
</comment>
<dbReference type="InterPro" id="IPR013325">
    <property type="entry name" value="RNA_pol_sigma_r2"/>
</dbReference>
<keyword evidence="4" id="KW-0804">Transcription</keyword>
<protein>
    <submittedName>
        <fullName evidence="7">Sigma-70 family RNA polymerase sigma factor</fullName>
    </submittedName>
</protein>
<keyword evidence="8" id="KW-1185">Reference proteome</keyword>
<dbReference type="PANTHER" id="PTHR30385">
    <property type="entry name" value="SIGMA FACTOR F FLAGELLAR"/>
    <property type="match status" value="1"/>
</dbReference>
<feature type="domain" description="RNA polymerase sigma-70 region 2" evidence="5">
    <location>
        <begin position="17"/>
        <end position="82"/>
    </location>
</feature>
<evidence type="ECO:0000256" key="3">
    <source>
        <dbReference type="ARBA" id="ARBA00023125"/>
    </source>
</evidence>
<dbReference type="InterPro" id="IPR013324">
    <property type="entry name" value="RNA_pol_sigma_r3/r4-like"/>
</dbReference>
<keyword evidence="1" id="KW-0805">Transcription regulation</keyword>
<dbReference type="Gene3D" id="1.10.1740.10">
    <property type="match status" value="1"/>
</dbReference>
<dbReference type="Pfam" id="PF04542">
    <property type="entry name" value="Sigma70_r2"/>
    <property type="match status" value="1"/>
</dbReference>
<sequence>MIQKAQRNDKNALEEIVKIYKPYIIKIARSIYINGYETEDLIQIGVIALVKAVKRFQLERGAVFTAFAVIVIKNAFNEELRKIIGKRWDEKFKCSLNNVTEEGKEFIEMLASEEDIEEEVVLKEQIILLRKVMSKLPEKDREIIQWFYFENRSLKEYSELKGISANLAAQRKGRAMEKLKRYFFLEYK</sequence>
<name>A0ABU4JVK5_9CLOT</name>
<evidence type="ECO:0000256" key="4">
    <source>
        <dbReference type="ARBA" id="ARBA00023163"/>
    </source>
</evidence>
<dbReference type="InterPro" id="IPR007627">
    <property type="entry name" value="RNA_pol_sigma70_r2"/>
</dbReference>
<dbReference type="NCBIfam" id="TIGR02937">
    <property type="entry name" value="sigma70-ECF"/>
    <property type="match status" value="1"/>
</dbReference>
<evidence type="ECO:0000256" key="2">
    <source>
        <dbReference type="ARBA" id="ARBA00023082"/>
    </source>
</evidence>
<evidence type="ECO:0000256" key="1">
    <source>
        <dbReference type="ARBA" id="ARBA00023015"/>
    </source>
</evidence>
<keyword evidence="3" id="KW-0238">DNA-binding</keyword>
<evidence type="ECO:0000259" key="6">
    <source>
        <dbReference type="Pfam" id="PF04545"/>
    </source>
</evidence>
<dbReference type="InterPro" id="IPR036388">
    <property type="entry name" value="WH-like_DNA-bd_sf"/>
</dbReference>
<feature type="domain" description="RNA polymerase sigma-70 region 4" evidence="6">
    <location>
        <begin position="132"/>
        <end position="180"/>
    </location>
</feature>
<proteinExistence type="predicted"/>
<reference evidence="7 8" key="1">
    <citation type="submission" date="2023-04" db="EMBL/GenBank/DDBJ databases">
        <title>Clostridium tannerae sp. nov., isolated from the fecal material of an alpaca.</title>
        <authorList>
            <person name="Miller S."/>
            <person name="Hendry M."/>
            <person name="King J."/>
            <person name="Sankaranarayanan K."/>
            <person name="Lawson P.A."/>
        </authorList>
    </citation>
    <scope>NUCLEOTIDE SEQUENCE [LARGE SCALE GENOMIC DNA]</scope>
    <source>
        <strain evidence="7 8">A1-XYC3</strain>
    </source>
</reference>
<evidence type="ECO:0000259" key="5">
    <source>
        <dbReference type="Pfam" id="PF04542"/>
    </source>
</evidence>
<evidence type="ECO:0000313" key="8">
    <source>
        <dbReference type="Proteomes" id="UP001281656"/>
    </source>
</evidence>
<organism evidence="7 8">
    <name type="scientific">Clostridium tanneri</name>
    <dbReference type="NCBI Taxonomy" id="3037988"/>
    <lineage>
        <taxon>Bacteria</taxon>
        <taxon>Bacillati</taxon>
        <taxon>Bacillota</taxon>
        <taxon>Clostridia</taxon>
        <taxon>Eubacteriales</taxon>
        <taxon>Clostridiaceae</taxon>
        <taxon>Clostridium</taxon>
    </lineage>
</organism>
<dbReference type="InterPro" id="IPR007630">
    <property type="entry name" value="RNA_pol_sigma70_r4"/>
</dbReference>
<dbReference type="RefSeq" id="WP_318798487.1">
    <property type="nucleotide sequence ID" value="NZ_JARUJP010000016.1"/>
</dbReference>
<dbReference type="InterPro" id="IPR014284">
    <property type="entry name" value="RNA_pol_sigma-70_dom"/>
</dbReference>
<accession>A0ABU4JVK5</accession>
<gene>
    <name evidence="7" type="ORF">P8V03_13375</name>
</gene>